<dbReference type="AlphaFoldDB" id="A0A1W1X3Q2"/>
<dbReference type="Pfam" id="PF17765">
    <property type="entry name" value="MLTR_LBD"/>
    <property type="match status" value="1"/>
</dbReference>
<gene>
    <name evidence="2" type="ORF">SAMN02745134_00569</name>
</gene>
<dbReference type="InterPro" id="IPR010982">
    <property type="entry name" value="Lambda_DNA-bd_dom_sf"/>
</dbReference>
<name>A0A1W1X3Q2_9CLOT</name>
<dbReference type="GO" id="GO:0003677">
    <property type="term" value="F:DNA binding"/>
    <property type="evidence" value="ECO:0007669"/>
    <property type="project" value="InterPro"/>
</dbReference>
<evidence type="ECO:0000259" key="1">
    <source>
        <dbReference type="Pfam" id="PF17765"/>
    </source>
</evidence>
<dbReference type="PANTHER" id="PTHR35010">
    <property type="entry name" value="BLL4672 PROTEIN-RELATED"/>
    <property type="match status" value="1"/>
</dbReference>
<dbReference type="Gene3D" id="1.10.260.40">
    <property type="entry name" value="lambda repressor-like DNA-binding domains"/>
    <property type="match status" value="1"/>
</dbReference>
<dbReference type="STRING" id="1121291.SAMN02745134_00569"/>
<accession>A0A1W1X3Q2</accession>
<feature type="domain" description="MmyB-like transcription regulator ligand binding" evidence="1">
    <location>
        <begin position="109"/>
        <end position="274"/>
    </location>
</feature>
<dbReference type="OrthoDB" id="5346389at2"/>
<dbReference type="Pfam" id="PF13560">
    <property type="entry name" value="HTH_31"/>
    <property type="match status" value="1"/>
</dbReference>
<dbReference type="PANTHER" id="PTHR35010:SF3">
    <property type="entry name" value="BLL4873 PROTEIN"/>
    <property type="match status" value="1"/>
</dbReference>
<evidence type="ECO:0000313" key="3">
    <source>
        <dbReference type="Proteomes" id="UP000192468"/>
    </source>
</evidence>
<keyword evidence="3" id="KW-1185">Reference proteome</keyword>
<dbReference type="InterPro" id="IPR041413">
    <property type="entry name" value="MLTR_LBD"/>
</dbReference>
<protein>
    <submittedName>
        <fullName evidence="2">Helix-turn-helix domain-containing protein</fullName>
    </submittedName>
</protein>
<sequence>MKEIISRYKELGDFLKTRRSKISPAQVGLPESSRRRTPGLRREEVASLAGIGITWYTWLEQGKEIQVSAQVVESLSQALMLNEDETRHLYTLANQTSPMSIPPHNQVINPMLQRILDSLLLSPSMILDTRWNIIAWNKAAKTALINFENINIVDRNYIWLTFTNSNYKNMLDNWEHQAQGLIARFRAECGKYIEDPWVTEFVEKLRNESKEFDKWWSMHNVENERESYKIFNHPIAGKLTFEHSSFFVSDNMNLKLFINAPAPETDTENKMMKLMNVK</sequence>
<organism evidence="2 3">
    <name type="scientific">Clostridium acidisoli DSM 12555</name>
    <dbReference type="NCBI Taxonomy" id="1121291"/>
    <lineage>
        <taxon>Bacteria</taxon>
        <taxon>Bacillati</taxon>
        <taxon>Bacillota</taxon>
        <taxon>Clostridia</taxon>
        <taxon>Eubacteriales</taxon>
        <taxon>Clostridiaceae</taxon>
        <taxon>Clostridium</taxon>
    </lineage>
</organism>
<evidence type="ECO:0000313" key="2">
    <source>
        <dbReference type="EMBL" id="SMC18453.1"/>
    </source>
</evidence>
<dbReference type="EMBL" id="FWXH01000002">
    <property type="protein sequence ID" value="SMC18453.1"/>
    <property type="molecule type" value="Genomic_DNA"/>
</dbReference>
<dbReference type="Gene3D" id="3.30.450.180">
    <property type="match status" value="1"/>
</dbReference>
<reference evidence="2 3" key="1">
    <citation type="submission" date="2017-04" db="EMBL/GenBank/DDBJ databases">
        <authorList>
            <person name="Afonso C.L."/>
            <person name="Miller P.J."/>
            <person name="Scott M.A."/>
            <person name="Spackman E."/>
            <person name="Goraichik I."/>
            <person name="Dimitrov K.M."/>
            <person name="Suarez D.L."/>
            <person name="Swayne D.E."/>
        </authorList>
    </citation>
    <scope>NUCLEOTIDE SEQUENCE [LARGE SCALE GENOMIC DNA]</scope>
    <source>
        <strain evidence="2 3">DSM 12555</strain>
    </source>
</reference>
<dbReference type="InterPro" id="IPR001387">
    <property type="entry name" value="Cro/C1-type_HTH"/>
</dbReference>
<dbReference type="Proteomes" id="UP000192468">
    <property type="component" value="Unassembled WGS sequence"/>
</dbReference>
<dbReference type="CDD" id="cd00093">
    <property type="entry name" value="HTH_XRE"/>
    <property type="match status" value="1"/>
</dbReference>
<proteinExistence type="predicted"/>
<dbReference type="RefSeq" id="WP_084113754.1">
    <property type="nucleotide sequence ID" value="NZ_FWXH01000002.1"/>
</dbReference>